<feature type="compositionally biased region" description="Basic and acidic residues" evidence="1">
    <location>
        <begin position="137"/>
        <end position="164"/>
    </location>
</feature>
<feature type="compositionally biased region" description="Basic and acidic residues" evidence="1">
    <location>
        <begin position="184"/>
        <end position="194"/>
    </location>
</feature>
<reference evidence="2" key="1">
    <citation type="journal article" date="2018" name="J. Ind. Microbiol. Biotechnol.">
        <title>Genome mining reveals uncommon alkylpyrones as type III PKS products from myxobacteria.</title>
        <authorList>
            <person name="Hug J.J."/>
            <person name="Panter F."/>
            <person name="Krug D."/>
            <person name="Muller R."/>
        </authorList>
    </citation>
    <scope>NUCLEOTIDE SEQUENCE</scope>
    <source>
        <strain evidence="2">SBSr021</strain>
    </source>
</reference>
<feature type="compositionally biased region" description="Basic and acidic residues" evidence="1">
    <location>
        <begin position="9"/>
        <end position="24"/>
    </location>
</feature>
<dbReference type="AlphaFoldDB" id="A0A3S7V0I8"/>
<dbReference type="EMBL" id="MH908924">
    <property type="protein sequence ID" value="AYM54509.1"/>
    <property type="molecule type" value="Genomic_DNA"/>
</dbReference>
<proteinExistence type="predicted"/>
<evidence type="ECO:0000313" key="2">
    <source>
        <dbReference type="EMBL" id="AYM54509.1"/>
    </source>
</evidence>
<evidence type="ECO:0000256" key="1">
    <source>
        <dbReference type="SAM" id="MobiDB-lite"/>
    </source>
</evidence>
<accession>A0A3S7V0I8</accession>
<sequence length="194" mass="21708">MGDEADQLPLRDEPPESEKAEGERKRLFERAIPEILKRAVERAVESGATRLAEGPENLRHFVQDLKLPKEALHYLYTQIDDTKNGLYRVVAKEIRDVLEHTQFADELVKVLTKLSFEIKTEIRFIPNDAAVPKSAPKAKEAAGSDKGEKNDNGDKVDKGDKAESEPEPAGVRLPKPDVTAQISVKDRSKDARRS</sequence>
<name>A0A3S7V0I8_9BACT</name>
<feature type="region of interest" description="Disordered" evidence="1">
    <location>
        <begin position="131"/>
        <end position="194"/>
    </location>
</feature>
<protein>
    <submittedName>
        <fullName evidence="2">Uncharacterized protein</fullName>
    </submittedName>
</protein>
<organism evidence="2">
    <name type="scientific">Racemicystis crocea</name>
    <dbReference type="NCBI Taxonomy" id="1707966"/>
    <lineage>
        <taxon>Bacteria</taxon>
        <taxon>Pseudomonadati</taxon>
        <taxon>Myxococcota</taxon>
        <taxon>Polyangia</taxon>
        <taxon>Polyangiales</taxon>
        <taxon>Polyangiaceae</taxon>
    </lineage>
</organism>
<feature type="region of interest" description="Disordered" evidence="1">
    <location>
        <begin position="1"/>
        <end position="24"/>
    </location>
</feature>